<proteinExistence type="predicted"/>
<dbReference type="CDD" id="cd05273">
    <property type="entry name" value="GME-like_SDR_e"/>
    <property type="match status" value="1"/>
</dbReference>
<dbReference type="Gene3D" id="3.90.25.10">
    <property type="entry name" value="UDP-galactose 4-epimerase, domain 1"/>
    <property type="match status" value="1"/>
</dbReference>
<dbReference type="Pfam" id="PF01370">
    <property type="entry name" value="Epimerase"/>
    <property type="match status" value="1"/>
</dbReference>
<dbReference type="InterPro" id="IPR001509">
    <property type="entry name" value="Epimerase_deHydtase"/>
</dbReference>
<keyword evidence="1" id="KW-0520">NAD</keyword>
<dbReference type="PANTHER" id="PTHR43574">
    <property type="entry name" value="EPIMERASE-RELATED"/>
    <property type="match status" value="1"/>
</dbReference>
<keyword evidence="4" id="KW-1185">Reference proteome</keyword>
<reference evidence="3" key="2">
    <citation type="submission" date="2021-08" db="EMBL/GenBank/DDBJ databases">
        <authorList>
            <person name="Tani A."/>
            <person name="Ola A."/>
            <person name="Ogura Y."/>
            <person name="Katsura K."/>
            <person name="Hayashi T."/>
        </authorList>
    </citation>
    <scope>NUCLEOTIDE SEQUENCE</scope>
    <source>
        <strain evidence="3">DSM 17168</strain>
    </source>
</reference>
<comment type="caution">
    <text evidence="3">The sequence shown here is derived from an EMBL/GenBank/DDBJ whole genome shotgun (WGS) entry which is preliminary data.</text>
</comment>
<accession>A0ABQ4S972</accession>
<evidence type="ECO:0000256" key="1">
    <source>
        <dbReference type="ARBA" id="ARBA00023027"/>
    </source>
</evidence>
<evidence type="ECO:0000313" key="4">
    <source>
        <dbReference type="Proteomes" id="UP001055153"/>
    </source>
</evidence>
<dbReference type="EMBL" id="BPQQ01000003">
    <property type="protein sequence ID" value="GJD98414.1"/>
    <property type="molecule type" value="Genomic_DNA"/>
</dbReference>
<dbReference type="Proteomes" id="UP001055153">
    <property type="component" value="Unassembled WGS sequence"/>
</dbReference>
<dbReference type="RefSeq" id="WP_238233364.1">
    <property type="nucleotide sequence ID" value="NZ_BPQQ01000003.1"/>
</dbReference>
<name>A0ABQ4S972_9HYPH</name>
<feature type="domain" description="NAD-dependent epimerase/dehydratase" evidence="2">
    <location>
        <begin position="4"/>
        <end position="235"/>
    </location>
</feature>
<evidence type="ECO:0000313" key="3">
    <source>
        <dbReference type="EMBL" id="GJD98414.1"/>
    </source>
</evidence>
<gene>
    <name evidence="3" type="primary">chmD</name>
    <name evidence="3" type="ORF">GMJLKIPL_0322</name>
</gene>
<reference evidence="3" key="1">
    <citation type="journal article" date="2021" name="Front. Microbiol.">
        <title>Comprehensive Comparative Genomics and Phenotyping of Methylobacterium Species.</title>
        <authorList>
            <person name="Alessa O."/>
            <person name="Ogura Y."/>
            <person name="Fujitani Y."/>
            <person name="Takami H."/>
            <person name="Hayashi T."/>
            <person name="Sahin N."/>
            <person name="Tani A."/>
        </authorList>
    </citation>
    <scope>NUCLEOTIDE SEQUENCE</scope>
    <source>
        <strain evidence="3">DSM 17168</strain>
    </source>
</reference>
<organism evidence="3 4">
    <name type="scientific">Methylobacterium isbiliense</name>
    <dbReference type="NCBI Taxonomy" id="315478"/>
    <lineage>
        <taxon>Bacteria</taxon>
        <taxon>Pseudomonadati</taxon>
        <taxon>Pseudomonadota</taxon>
        <taxon>Alphaproteobacteria</taxon>
        <taxon>Hyphomicrobiales</taxon>
        <taxon>Methylobacteriaceae</taxon>
        <taxon>Methylobacterium</taxon>
    </lineage>
</organism>
<dbReference type="InterPro" id="IPR036291">
    <property type="entry name" value="NAD(P)-bd_dom_sf"/>
</dbReference>
<evidence type="ECO:0000259" key="2">
    <source>
        <dbReference type="Pfam" id="PF01370"/>
    </source>
</evidence>
<protein>
    <submittedName>
        <fullName evidence="3">dTDP-4-oxo-6-deoxy-D-allose reductase</fullName>
    </submittedName>
</protein>
<dbReference type="Gene3D" id="3.40.50.720">
    <property type="entry name" value="NAD(P)-binding Rossmann-like Domain"/>
    <property type="match status" value="1"/>
</dbReference>
<dbReference type="InterPro" id="IPR033890">
    <property type="entry name" value="GDP-Man_epi"/>
</dbReference>
<sequence length="328" mass="36361">MKTVLVTGAGGFIGHHLVNFLVGRGYWVRGVDLKDPEYAATAAHEFIRGDLRLHDTCQAVTQGMEEVYHLAADMGGIGFISGSHAEITLNNTLISAHMAKAARDRGVGRFLFSSSACIYPTNLQTSPDVTPLSEDMAWPAFPEEGYGLEKIYMEKLCQYMTEDWRIPTRVVRFHNVYGPLGTYKGGREKAPAAICRKVALCPDGGEVEVWGDGLQTRSFMYIDDCVEGLFRLMQSEYSAPLNLGTDEMISINELVDIAAEISGKRVTKRHDTSKPQGVRGRNSDNTLIRQVLGWEPRIMIREGLVPTYRWIEGELARSQDEGVLAAAE</sequence>
<dbReference type="SUPFAM" id="SSF51735">
    <property type="entry name" value="NAD(P)-binding Rossmann-fold domains"/>
    <property type="match status" value="1"/>
</dbReference>